<comment type="caution">
    <text evidence="1">The sequence shown here is derived from an EMBL/GenBank/DDBJ whole genome shotgun (WGS) entry which is preliminary data.</text>
</comment>
<name>A0A844D111_9BURK</name>
<organism evidence="1 2">
    <name type="scientific">Duganella aquatilis</name>
    <dbReference type="NCBI Taxonomy" id="2666082"/>
    <lineage>
        <taxon>Bacteria</taxon>
        <taxon>Pseudomonadati</taxon>
        <taxon>Pseudomonadota</taxon>
        <taxon>Betaproteobacteria</taxon>
        <taxon>Burkholderiales</taxon>
        <taxon>Oxalobacteraceae</taxon>
        <taxon>Telluria group</taxon>
        <taxon>Duganella</taxon>
    </lineage>
</organism>
<sequence length="108" mass="12063">MDISHMEPRLLRCGLTPAQIKELSDAAAKLPLGMEDGTLFSIPRLPGLTLDESELLVARLVERLALELGQPVEDPGLYDDLGCPTLEQLVKKAQQHEQPNRVRMHERV</sequence>
<dbReference type="RefSeq" id="WP_154359078.1">
    <property type="nucleotide sequence ID" value="NZ_WKJL01000012.1"/>
</dbReference>
<dbReference type="Proteomes" id="UP000439986">
    <property type="component" value="Unassembled WGS sequence"/>
</dbReference>
<reference evidence="1 2" key="1">
    <citation type="submission" date="2019-11" db="EMBL/GenBank/DDBJ databases">
        <title>Novel species isolated from a subtropical stream in China.</title>
        <authorList>
            <person name="Lu H."/>
        </authorList>
    </citation>
    <scope>NUCLEOTIDE SEQUENCE [LARGE SCALE GENOMIC DNA]</scope>
    <source>
        <strain evidence="1 2">FT26W</strain>
    </source>
</reference>
<dbReference type="AlphaFoldDB" id="A0A844D111"/>
<keyword evidence="2" id="KW-1185">Reference proteome</keyword>
<gene>
    <name evidence="1" type="ORF">GJ698_17165</name>
</gene>
<evidence type="ECO:0000313" key="2">
    <source>
        <dbReference type="Proteomes" id="UP000439986"/>
    </source>
</evidence>
<proteinExistence type="predicted"/>
<protein>
    <submittedName>
        <fullName evidence="1">Uncharacterized protein</fullName>
    </submittedName>
</protein>
<accession>A0A844D111</accession>
<evidence type="ECO:0000313" key="1">
    <source>
        <dbReference type="EMBL" id="MRW85808.1"/>
    </source>
</evidence>
<dbReference type="EMBL" id="WKJL01000012">
    <property type="protein sequence ID" value="MRW85808.1"/>
    <property type="molecule type" value="Genomic_DNA"/>
</dbReference>